<evidence type="ECO:0000313" key="8">
    <source>
        <dbReference type="Proteomes" id="UP000712600"/>
    </source>
</evidence>
<dbReference type="Proteomes" id="UP000712600">
    <property type="component" value="Unassembled WGS sequence"/>
</dbReference>
<evidence type="ECO:0000256" key="6">
    <source>
        <dbReference type="RuleBase" id="RU368027"/>
    </source>
</evidence>
<proteinExistence type="inferred from homology"/>
<sequence>MVTIIEWNIEAEIRKQELIEKYNSLKESGKLSSFLDKRRKKNATKDHKGFVALFGMRIEIEMYLFLVCLIESHIKIFIGVCKKLKIMKGCDAIGLAAAPAPRAMEKSKMRA</sequence>
<name>A0A8S9PD32_BRACR</name>
<gene>
    <name evidence="7" type="ORF">F2Q69_00004653</name>
</gene>
<keyword evidence="5 6" id="KW-0539">Nucleus</keyword>
<keyword evidence="3 6" id="KW-0690">Ribosome biogenesis</keyword>
<dbReference type="Pfam" id="PF06102">
    <property type="entry name" value="RRP36"/>
    <property type="match status" value="1"/>
</dbReference>
<protein>
    <recommendedName>
        <fullName evidence="6">rRNA biogenesis protein RRP36</fullName>
    </recommendedName>
</protein>
<dbReference type="EMBL" id="QGKX02001521">
    <property type="protein sequence ID" value="KAF3513035.1"/>
    <property type="molecule type" value="Genomic_DNA"/>
</dbReference>
<comment type="subunit">
    <text evidence="6">Associates with 90S and pre-40S pre-ribosomal particles.</text>
</comment>
<dbReference type="GO" id="GO:0000462">
    <property type="term" value="P:maturation of SSU-rRNA from tricistronic rRNA transcript (SSU-rRNA, 5.8S rRNA, LSU-rRNA)"/>
    <property type="evidence" value="ECO:0007669"/>
    <property type="project" value="TreeGrafter"/>
</dbReference>
<comment type="caution">
    <text evidence="7">The sequence shown here is derived from an EMBL/GenBank/DDBJ whole genome shotgun (WGS) entry which is preliminary data.</text>
</comment>
<evidence type="ECO:0000313" key="7">
    <source>
        <dbReference type="EMBL" id="KAF3513035.1"/>
    </source>
</evidence>
<organism evidence="7 8">
    <name type="scientific">Brassica cretica</name>
    <name type="common">Mustard</name>
    <dbReference type="NCBI Taxonomy" id="69181"/>
    <lineage>
        <taxon>Eukaryota</taxon>
        <taxon>Viridiplantae</taxon>
        <taxon>Streptophyta</taxon>
        <taxon>Embryophyta</taxon>
        <taxon>Tracheophyta</taxon>
        <taxon>Spermatophyta</taxon>
        <taxon>Magnoliopsida</taxon>
        <taxon>eudicotyledons</taxon>
        <taxon>Gunneridae</taxon>
        <taxon>Pentapetalae</taxon>
        <taxon>rosids</taxon>
        <taxon>malvids</taxon>
        <taxon>Brassicales</taxon>
        <taxon>Brassicaceae</taxon>
        <taxon>Brassiceae</taxon>
        <taxon>Brassica</taxon>
    </lineage>
</organism>
<accession>A0A8S9PD32</accession>
<dbReference type="InterPro" id="IPR009292">
    <property type="entry name" value="RRP36"/>
</dbReference>
<comment type="similarity">
    <text evidence="2 6">Belongs to the RRP36 family.</text>
</comment>
<evidence type="ECO:0000256" key="5">
    <source>
        <dbReference type="ARBA" id="ARBA00023242"/>
    </source>
</evidence>
<dbReference type="PANTHER" id="PTHR21738">
    <property type="entry name" value="RIBOSOMAL RNA PROCESSING PROTEIN 36 HOMOLOG"/>
    <property type="match status" value="1"/>
</dbReference>
<dbReference type="AlphaFoldDB" id="A0A8S9PD32"/>
<evidence type="ECO:0000256" key="2">
    <source>
        <dbReference type="ARBA" id="ARBA00009418"/>
    </source>
</evidence>
<dbReference type="GO" id="GO:0030686">
    <property type="term" value="C:90S preribosome"/>
    <property type="evidence" value="ECO:0007669"/>
    <property type="project" value="TreeGrafter"/>
</dbReference>
<evidence type="ECO:0000256" key="4">
    <source>
        <dbReference type="ARBA" id="ARBA00022552"/>
    </source>
</evidence>
<comment type="function">
    <text evidence="6">Component of the 90S pre-ribosome involved in the maturation of rRNAs. Required for early cleavages of the pre-RNAs in the 40S ribosomal subunit maturation pathway.</text>
</comment>
<comment type="subcellular location">
    <subcellularLocation>
        <location evidence="1 6">Nucleus</location>
        <location evidence="1 6">Nucleolus</location>
    </subcellularLocation>
</comment>
<evidence type="ECO:0000256" key="1">
    <source>
        <dbReference type="ARBA" id="ARBA00004604"/>
    </source>
</evidence>
<reference evidence="7" key="1">
    <citation type="submission" date="2019-12" db="EMBL/GenBank/DDBJ databases">
        <title>Genome sequencing and annotation of Brassica cretica.</title>
        <authorList>
            <person name="Studholme D.J."/>
            <person name="Sarris P."/>
        </authorList>
    </citation>
    <scope>NUCLEOTIDE SEQUENCE</scope>
    <source>
        <strain evidence="7">PFS-109/04</strain>
        <tissue evidence="7">Leaf</tissue>
    </source>
</reference>
<dbReference type="GO" id="GO:0005730">
    <property type="term" value="C:nucleolus"/>
    <property type="evidence" value="ECO:0007669"/>
    <property type="project" value="UniProtKB-SubCell"/>
</dbReference>
<evidence type="ECO:0000256" key="3">
    <source>
        <dbReference type="ARBA" id="ARBA00022517"/>
    </source>
</evidence>
<dbReference type="PANTHER" id="PTHR21738:SF0">
    <property type="entry name" value="RIBOSOMAL RNA PROCESSING PROTEIN 36 HOMOLOG"/>
    <property type="match status" value="1"/>
</dbReference>
<keyword evidence="4 6" id="KW-0698">rRNA processing</keyword>
<keyword evidence="6" id="KW-0687">Ribonucleoprotein</keyword>